<accession>A0A229REN2</accession>
<evidence type="ECO:0000259" key="1">
    <source>
        <dbReference type="PROSITE" id="PS51309"/>
    </source>
</evidence>
<dbReference type="AlphaFoldDB" id="A0A229REN2"/>
<name>A0A229REN2_9PSEU</name>
<dbReference type="EMBL" id="NMQT01000172">
    <property type="protein sequence ID" value="OXM45088.1"/>
    <property type="molecule type" value="Genomic_DNA"/>
</dbReference>
<dbReference type="SMART" id="SM00517">
    <property type="entry name" value="PolyA"/>
    <property type="match status" value="1"/>
</dbReference>
<dbReference type="PROSITE" id="PS51309">
    <property type="entry name" value="PABC"/>
    <property type="match status" value="1"/>
</dbReference>
<sequence>MVCAYPAELTVPPSEVNAEALAGLSPEQRKARLGQALLPRVQNHQPILAVHITVLLLELSDAELLTLLENDARLEQKVEEATSELALRDETGRVRRSDD</sequence>
<dbReference type="Gene3D" id="1.10.1900.10">
    <property type="entry name" value="c-terminal domain of poly(a) binding protein"/>
    <property type="match status" value="1"/>
</dbReference>
<dbReference type="OrthoDB" id="9991868at2"/>
<dbReference type="Pfam" id="PF00658">
    <property type="entry name" value="MLLE"/>
    <property type="match status" value="1"/>
</dbReference>
<keyword evidence="3" id="KW-1185">Reference proteome</keyword>
<reference evidence="2 3" key="1">
    <citation type="submission" date="2017-07" db="EMBL/GenBank/DDBJ databases">
        <title>Amycolatopsis thailandensis Genome sequencing and assembly.</title>
        <authorList>
            <person name="Kaur N."/>
            <person name="Mayilraj S."/>
        </authorList>
    </citation>
    <scope>NUCLEOTIDE SEQUENCE [LARGE SCALE GENOMIC DNA]</scope>
    <source>
        <strain evidence="2 3">JCM 16380</strain>
    </source>
</reference>
<gene>
    <name evidence="2" type="ORF">CFP71_39205</name>
</gene>
<organism evidence="2 3">
    <name type="scientific">Amycolatopsis thailandensis</name>
    <dbReference type="NCBI Taxonomy" id="589330"/>
    <lineage>
        <taxon>Bacteria</taxon>
        <taxon>Bacillati</taxon>
        <taxon>Actinomycetota</taxon>
        <taxon>Actinomycetes</taxon>
        <taxon>Pseudonocardiales</taxon>
        <taxon>Pseudonocardiaceae</taxon>
        <taxon>Amycolatopsis</taxon>
    </lineage>
</organism>
<protein>
    <recommendedName>
        <fullName evidence="1">PABC domain-containing protein</fullName>
    </recommendedName>
</protein>
<dbReference type="Proteomes" id="UP000215223">
    <property type="component" value="Unassembled WGS sequence"/>
</dbReference>
<dbReference type="InterPro" id="IPR002004">
    <property type="entry name" value="PABP_HYD_C"/>
</dbReference>
<evidence type="ECO:0000313" key="2">
    <source>
        <dbReference type="EMBL" id="OXM45088.1"/>
    </source>
</evidence>
<proteinExistence type="predicted"/>
<feature type="domain" description="PABC" evidence="1">
    <location>
        <begin position="13"/>
        <end position="90"/>
    </location>
</feature>
<dbReference type="InterPro" id="IPR036053">
    <property type="entry name" value="PABP-dom"/>
</dbReference>
<evidence type="ECO:0000313" key="3">
    <source>
        <dbReference type="Proteomes" id="UP000215223"/>
    </source>
</evidence>
<dbReference type="GO" id="GO:0003723">
    <property type="term" value="F:RNA binding"/>
    <property type="evidence" value="ECO:0007669"/>
    <property type="project" value="InterPro"/>
</dbReference>
<dbReference type="SUPFAM" id="SSF63570">
    <property type="entry name" value="PABC (PABP) domain"/>
    <property type="match status" value="1"/>
</dbReference>
<comment type="caution">
    <text evidence="2">The sequence shown here is derived from an EMBL/GenBank/DDBJ whole genome shotgun (WGS) entry which is preliminary data.</text>
</comment>